<name>A0ACD6B7I3_DANRE</name>
<dbReference type="AGR" id="ZFIN:ZDB-GENE-080829-11"/>
<dbReference type="ZFIN" id="ZDB-GENE-080829-11">
    <property type="gene designation" value="tmem176l.1"/>
</dbReference>
<dbReference type="GeneTree" id="ENSGT00510000051675"/>
<dbReference type="OMA" id="KALCYNP"/>
<dbReference type="eggNOG" id="ENOG502S2ER">
    <property type="taxonomic scope" value="Eukaryota"/>
</dbReference>
<sequence>MSLTLAQGEGITVITVTSNPKSKWPILCQILGTLCYTPVYSVSQAVKEKLKSVYTALGTMQIIYGVLCIVLGVLIDRLWYWNNLTGCDAVFWFGGTAIVFGIVTILAAWFPSSCLLAFTLLLNVVSGALAITTVVLCSIDLVRGNYLYCDDYYDSSTPSPEQRSDRETCMKYMETNKMITGGLDIMIMVLSVLQLCVTISFCVLTGKVLCTKTEDAEMVKDPELNKPLLEDAIAAN</sequence>
<dbReference type="STRING" id="7955.ENSDARP00000140529"/>
<dbReference type="OrthoDB" id="8951938at2759"/>
<evidence type="ECO:0000313" key="2">
    <source>
        <dbReference type="RefSeq" id="XP_009290928.2"/>
    </source>
</evidence>
<organism evidence="1 3">
    <name type="scientific">Danio rerio</name>
    <name type="common">Zebrafish</name>
    <name type="synonym">Brachydanio rerio</name>
    <dbReference type="NCBI Taxonomy" id="7955"/>
    <lineage>
        <taxon>Eukaryota</taxon>
        <taxon>Metazoa</taxon>
        <taxon>Chordata</taxon>
        <taxon>Craniata</taxon>
        <taxon>Vertebrata</taxon>
        <taxon>Euteleostomi</taxon>
        <taxon>Actinopterygii</taxon>
        <taxon>Neopterygii</taxon>
        <taxon>Teleostei</taxon>
        <taxon>Ostariophysi</taxon>
        <taxon>Cypriniformes</taxon>
        <taxon>Danionidae</taxon>
        <taxon>Danioninae</taxon>
        <taxon>Danio</taxon>
    </lineage>
</organism>
<dbReference type="InterPro" id="IPR009281">
    <property type="entry name" value="TMEM176A/TMEM176B"/>
</dbReference>
<dbReference type="PaxDb" id="7955-ENSDARP00000113222"/>
<dbReference type="RefSeq" id="XP_009290928.2">
    <property type="nucleotide sequence ID" value="XM_009292653.5"/>
</dbReference>
<evidence type="ECO:0000313" key="3">
    <source>
        <dbReference type="RefSeq" id="XP_009290929.2"/>
    </source>
</evidence>
<accession>A0ACD6B7I3</accession>
<evidence type="ECO:0000313" key="4">
    <source>
        <dbReference type="ZFIN" id="ZDB-GENE-080829-11"/>
    </source>
</evidence>
<dbReference type="Proteomes" id="UP000000437">
    <property type="component" value="Chromosome 16"/>
</dbReference>
<dbReference type="Pfam" id="PF04103">
    <property type="entry name" value="CD20"/>
    <property type="match status" value="1"/>
</dbReference>
<dbReference type="Reactome" id="R-DRE-6798695">
    <property type="pathway name" value="Neutrophil degranulation"/>
</dbReference>
<dbReference type="Bgee" id="ENSDARG00000099491">
    <property type="expression patterns" value="Expressed in swim bladder and 27 other cell types or tissues"/>
</dbReference>
<evidence type="ECO:0000313" key="1">
    <source>
        <dbReference type="Proteomes" id="UP000000437"/>
    </source>
</evidence>
<dbReference type="RefSeq" id="XP_009290929.2">
    <property type="nucleotide sequence ID" value="XM_009292654.5"/>
</dbReference>
<dbReference type="PANTHER" id="PTHR15756">
    <property type="entry name" value="LR8/HCA112"/>
    <property type="match status" value="1"/>
</dbReference>
<dbReference type="PANTHER" id="PTHR15756:SF6">
    <property type="entry name" value="TRANSMEMBRANE PROTEIN 176A"/>
    <property type="match status" value="1"/>
</dbReference>
<dbReference type="InterPro" id="IPR007237">
    <property type="entry name" value="CD20-like"/>
</dbReference>
<gene>
    <name evidence="2 3 4" type="primary">tmem176l.1</name>
</gene>
<dbReference type="CTD" id="100330405"/>
<reference evidence="2 3" key="1">
    <citation type="submission" date="2025-08" db="UniProtKB">
        <authorList>
            <consortium name="RefSeq"/>
        </authorList>
    </citation>
    <scope>IDENTIFICATION</scope>
    <source>
        <strain evidence="2 3">Tuebingen</strain>
        <tissue evidence="2 3">Fibroblasts and whole tissue</tissue>
    </source>
</reference>
<dbReference type="KEGG" id="dre:100330405"/>
<proteinExistence type="predicted"/>
<dbReference type="GO" id="GO:0016020">
    <property type="term" value="C:membrane"/>
    <property type="evidence" value="ECO:0007669"/>
    <property type="project" value="UniProtKB-SubCell"/>
</dbReference>
<keyword evidence="1" id="KW-1185">Reference proteome</keyword>
<protein>
    <submittedName>
        <fullName evidence="2 3">Uncharacterized protein tmem176l.1</fullName>
    </submittedName>
</protein>